<dbReference type="SUPFAM" id="SSF53613">
    <property type="entry name" value="Ribokinase-like"/>
    <property type="match status" value="1"/>
</dbReference>
<dbReference type="InterPro" id="IPR029056">
    <property type="entry name" value="Ribokinase-like"/>
</dbReference>
<evidence type="ECO:0000256" key="5">
    <source>
        <dbReference type="ARBA" id="ARBA00022840"/>
    </source>
</evidence>
<feature type="domain" description="Carbohydrate kinase PfkB" evidence="7">
    <location>
        <begin position="16"/>
        <end position="314"/>
    </location>
</feature>
<dbReference type="InterPro" id="IPR011611">
    <property type="entry name" value="PfkB_dom"/>
</dbReference>
<keyword evidence="5" id="KW-0067">ATP-binding</keyword>
<keyword evidence="3" id="KW-0547">Nucleotide-binding</keyword>
<gene>
    <name evidence="8" type="ORF">IP91_04792</name>
</gene>
<dbReference type="Proteomes" id="UP000318431">
    <property type="component" value="Unassembled WGS sequence"/>
</dbReference>
<dbReference type="AlphaFoldDB" id="A0A562QWP6"/>
<keyword evidence="2 6" id="KW-0808">Transferase</keyword>
<dbReference type="EMBL" id="VLLB01000012">
    <property type="protein sequence ID" value="TWI61205.1"/>
    <property type="molecule type" value="Genomic_DNA"/>
</dbReference>
<evidence type="ECO:0000259" key="7">
    <source>
        <dbReference type="Pfam" id="PF00294"/>
    </source>
</evidence>
<organism evidence="8 9">
    <name type="scientific">Pseudoduganella lurida</name>
    <dbReference type="NCBI Taxonomy" id="1036180"/>
    <lineage>
        <taxon>Bacteria</taxon>
        <taxon>Pseudomonadati</taxon>
        <taxon>Pseudomonadota</taxon>
        <taxon>Betaproteobacteria</taxon>
        <taxon>Burkholderiales</taxon>
        <taxon>Oxalobacteraceae</taxon>
        <taxon>Telluria group</taxon>
        <taxon>Pseudoduganella</taxon>
    </lineage>
</organism>
<reference evidence="8 9" key="1">
    <citation type="journal article" date="2015" name="Stand. Genomic Sci.">
        <title>Genomic Encyclopedia of Bacterial and Archaeal Type Strains, Phase III: the genomes of soil and plant-associated and newly described type strains.</title>
        <authorList>
            <person name="Whitman W.B."/>
            <person name="Woyke T."/>
            <person name="Klenk H.P."/>
            <person name="Zhou Y."/>
            <person name="Lilburn T.G."/>
            <person name="Beck B.J."/>
            <person name="De Vos P."/>
            <person name="Vandamme P."/>
            <person name="Eisen J.A."/>
            <person name="Garrity G."/>
            <person name="Hugenholtz P."/>
            <person name="Kyrpides N.C."/>
        </authorList>
    </citation>
    <scope>NUCLEOTIDE SEQUENCE [LARGE SCALE GENOMIC DNA]</scope>
    <source>
        <strain evidence="8 9">CGMCC 1.10822</strain>
    </source>
</reference>
<dbReference type="PANTHER" id="PTHR43085:SF1">
    <property type="entry name" value="PSEUDOURIDINE KINASE-RELATED"/>
    <property type="match status" value="1"/>
</dbReference>
<dbReference type="PRINTS" id="PR00990">
    <property type="entry name" value="RIBOKINASE"/>
</dbReference>
<dbReference type="Gene3D" id="3.40.1190.20">
    <property type="match status" value="1"/>
</dbReference>
<dbReference type="GO" id="GO:0006000">
    <property type="term" value="P:fructose metabolic process"/>
    <property type="evidence" value="ECO:0007669"/>
    <property type="project" value="UniProtKB-ARBA"/>
</dbReference>
<evidence type="ECO:0000313" key="9">
    <source>
        <dbReference type="Proteomes" id="UP000318431"/>
    </source>
</evidence>
<evidence type="ECO:0000256" key="6">
    <source>
        <dbReference type="RuleBase" id="RU003704"/>
    </source>
</evidence>
<keyword evidence="9" id="KW-1185">Reference proteome</keyword>
<comment type="caution">
    <text evidence="8">The sequence shown here is derived from an EMBL/GenBank/DDBJ whole genome shotgun (WGS) entry which is preliminary data.</text>
</comment>
<dbReference type="InterPro" id="IPR002139">
    <property type="entry name" value="Ribo/fructo_kinase"/>
</dbReference>
<accession>A0A562QWP6</accession>
<dbReference type="InterPro" id="IPR050306">
    <property type="entry name" value="PfkB_Carbo_kinase"/>
</dbReference>
<dbReference type="PANTHER" id="PTHR43085">
    <property type="entry name" value="HEXOKINASE FAMILY MEMBER"/>
    <property type="match status" value="1"/>
</dbReference>
<keyword evidence="4 6" id="KW-0418">Kinase</keyword>
<dbReference type="GO" id="GO:0008865">
    <property type="term" value="F:fructokinase activity"/>
    <property type="evidence" value="ECO:0007669"/>
    <property type="project" value="UniProtKB-ARBA"/>
</dbReference>
<evidence type="ECO:0000313" key="8">
    <source>
        <dbReference type="EMBL" id="TWI61205.1"/>
    </source>
</evidence>
<evidence type="ECO:0000256" key="2">
    <source>
        <dbReference type="ARBA" id="ARBA00022679"/>
    </source>
</evidence>
<protein>
    <submittedName>
        <fullName evidence="8">2-dehydro-3-deoxygluconokinase</fullName>
    </submittedName>
</protein>
<dbReference type="InterPro" id="IPR002173">
    <property type="entry name" value="Carboh/pur_kinase_PfkB_CS"/>
</dbReference>
<dbReference type="PROSITE" id="PS00584">
    <property type="entry name" value="PFKB_KINASES_2"/>
    <property type="match status" value="1"/>
</dbReference>
<evidence type="ECO:0000256" key="4">
    <source>
        <dbReference type="ARBA" id="ARBA00022777"/>
    </source>
</evidence>
<evidence type="ECO:0000256" key="3">
    <source>
        <dbReference type="ARBA" id="ARBA00022741"/>
    </source>
</evidence>
<evidence type="ECO:0000256" key="1">
    <source>
        <dbReference type="ARBA" id="ARBA00010688"/>
    </source>
</evidence>
<dbReference type="CDD" id="cd01166">
    <property type="entry name" value="KdgK"/>
    <property type="match status" value="1"/>
</dbReference>
<dbReference type="Pfam" id="PF00294">
    <property type="entry name" value="PfkB"/>
    <property type="match status" value="1"/>
</dbReference>
<dbReference type="GO" id="GO:0005524">
    <property type="term" value="F:ATP binding"/>
    <property type="evidence" value="ECO:0007669"/>
    <property type="project" value="UniProtKB-KW"/>
</dbReference>
<comment type="similarity">
    <text evidence="1 6">Belongs to the carbohydrate kinase PfkB family.</text>
</comment>
<proteinExistence type="inferred from homology"/>
<name>A0A562QWP6_9BURK</name>
<sequence length="324" mass="33283">MPELVTAHAAADPCDVVTAGEAMALFIAREAGPLDAVHAFERATAGAELNVAVGLARLGWRVRYLSALGNDSLGRHLLAFMAQEGIDPRDVRIDADHPTGFMMKGATTDGSDPPIEYFRRGSAASHLQATDIPPGVFPAARLLHLTGISPALSAGCREMVFALAAQARAAGRTVTFDPNLRPRLWPSQDAMIATLNELASLADVVLPGLAEGRLLTGRADAAGIADFYLAGGARHVVVKLGPQGAYYAGPEGRGTVPGVAVVNVVDTVGAGDGFAVGVLSGLLDGLPLDAAAARGNAIGARVVQFRGDCEGLPTRAQLAAEGPS</sequence>